<name>A0ABU3UB42_9ACTN</name>
<dbReference type="InterPro" id="IPR032710">
    <property type="entry name" value="NTF2-like_dom_sf"/>
</dbReference>
<reference evidence="2 3" key="1">
    <citation type="submission" date="2023-02" db="EMBL/GenBank/DDBJ databases">
        <authorList>
            <person name="Maleckis M."/>
        </authorList>
    </citation>
    <scope>NUCLEOTIDE SEQUENCE [LARGE SCALE GENOMIC DNA]</scope>
    <source>
        <strain evidence="2 3">P8-A2</strain>
    </source>
</reference>
<proteinExistence type="predicted"/>
<dbReference type="RefSeq" id="WP_143604714.1">
    <property type="nucleotide sequence ID" value="NZ_CP107955.1"/>
</dbReference>
<accession>A0ABU3UB42</accession>
<evidence type="ECO:0000313" key="3">
    <source>
        <dbReference type="Proteomes" id="UP001257627"/>
    </source>
</evidence>
<keyword evidence="3" id="KW-1185">Reference proteome</keyword>
<sequence>MTTPTTAFVPSVVAEYLAAVNAFDLDRMVATFAEDAYVNDARREIRGIGAIRAWAEKEMIGDRVTMEPVEVVEHYGQIIVRSRYDGTYDKTSLPVELVMSDYFSVRDGKIVSLAVIRNQPCPY</sequence>
<comment type="caution">
    <text evidence="2">The sequence shown here is derived from an EMBL/GenBank/DDBJ whole genome shotgun (WGS) entry which is preliminary data.</text>
</comment>
<dbReference type="InterPro" id="IPR037401">
    <property type="entry name" value="SnoaL-like"/>
</dbReference>
<dbReference type="Gene3D" id="3.10.450.50">
    <property type="match status" value="1"/>
</dbReference>
<gene>
    <name evidence="2" type="ORF">PU648_01590</name>
</gene>
<dbReference type="Pfam" id="PF12680">
    <property type="entry name" value="SnoaL_2"/>
    <property type="match status" value="1"/>
</dbReference>
<dbReference type="EMBL" id="JARAKF010000001">
    <property type="protein sequence ID" value="MDU8991126.1"/>
    <property type="molecule type" value="Genomic_DNA"/>
</dbReference>
<evidence type="ECO:0000259" key="1">
    <source>
        <dbReference type="Pfam" id="PF12680"/>
    </source>
</evidence>
<dbReference type="SUPFAM" id="SSF54427">
    <property type="entry name" value="NTF2-like"/>
    <property type="match status" value="1"/>
</dbReference>
<protein>
    <submittedName>
        <fullName evidence="2">Nuclear transport factor 2 family protein</fullName>
    </submittedName>
</protein>
<evidence type="ECO:0000313" key="2">
    <source>
        <dbReference type="EMBL" id="MDU8991126.1"/>
    </source>
</evidence>
<dbReference type="Proteomes" id="UP001257627">
    <property type="component" value="Unassembled WGS sequence"/>
</dbReference>
<feature type="domain" description="SnoaL-like" evidence="1">
    <location>
        <begin position="13"/>
        <end position="112"/>
    </location>
</feature>
<organism evidence="2 3">
    <name type="scientific">Streptomyces mirabilis</name>
    <dbReference type="NCBI Taxonomy" id="68239"/>
    <lineage>
        <taxon>Bacteria</taxon>
        <taxon>Bacillati</taxon>
        <taxon>Actinomycetota</taxon>
        <taxon>Actinomycetes</taxon>
        <taxon>Kitasatosporales</taxon>
        <taxon>Streptomycetaceae</taxon>
        <taxon>Streptomyces</taxon>
    </lineage>
</organism>